<dbReference type="RefSeq" id="WP_131889230.1">
    <property type="nucleotide sequence ID" value="NZ_SMKU01000007.1"/>
</dbReference>
<protein>
    <submittedName>
        <fullName evidence="3">Amidase</fullName>
    </submittedName>
</protein>
<dbReference type="GO" id="GO:0003824">
    <property type="term" value="F:catalytic activity"/>
    <property type="evidence" value="ECO:0007669"/>
    <property type="project" value="InterPro"/>
</dbReference>
<name>A0A4R5CGB9_9ACTN</name>
<dbReference type="SUPFAM" id="SSF75304">
    <property type="entry name" value="Amidase signature (AS) enzymes"/>
    <property type="match status" value="1"/>
</dbReference>
<dbReference type="PANTHER" id="PTHR11895">
    <property type="entry name" value="TRANSAMIDASE"/>
    <property type="match status" value="1"/>
</dbReference>
<accession>A0A4R5CGB9</accession>
<feature type="domain" description="Amidase" evidence="2">
    <location>
        <begin position="24"/>
        <end position="432"/>
    </location>
</feature>
<dbReference type="Gene3D" id="3.90.1300.10">
    <property type="entry name" value="Amidase signature (AS) domain"/>
    <property type="match status" value="1"/>
</dbReference>
<dbReference type="Pfam" id="PF01425">
    <property type="entry name" value="Amidase"/>
    <property type="match status" value="1"/>
</dbReference>
<dbReference type="AlphaFoldDB" id="A0A4R5CGB9"/>
<dbReference type="PROSITE" id="PS00571">
    <property type="entry name" value="AMIDASES"/>
    <property type="match status" value="1"/>
</dbReference>
<evidence type="ECO:0000256" key="1">
    <source>
        <dbReference type="SAM" id="MobiDB-lite"/>
    </source>
</evidence>
<keyword evidence="4" id="KW-1185">Reference proteome</keyword>
<feature type="region of interest" description="Disordered" evidence="1">
    <location>
        <begin position="1"/>
        <end position="22"/>
    </location>
</feature>
<dbReference type="Proteomes" id="UP000294513">
    <property type="component" value="Unassembled WGS sequence"/>
</dbReference>
<sequence length="452" mass="47163">MTDHESALATAAAVRRGEVTPEQSVRTALDRMADTGARLNAFIAVHERAAIDTARWLARTSCDLPLAGVPIAVKDNIAVAGEPMTAGSKILAGRRAKQDADVVRRLREAGAVVVGGANMHEFAWGGTSVNPHYGTVGNPWDTGRIAGGSSGGSAAAVAARCVPLALGTDTGGSVRFPAALTGTVALRPTLGRVPTGGVFPLAYTMDTVGPMTRTVADNSALFGVLAGGAAVPPVPPRPDVGGLRLVTADGQWLDDVQPAVARAVQETLDGLVGDGAEHRHVRLEHLAHHLTAGRTLILAEAAAVHERWLAERPEDYGADVRTLLVAGTSVSARDYLQAQRYRRLLREEVVALLAGADALVTPMLPFTATPIGREDVETAPGRTEDRTTAMLRFALIASLTGLPALSVPCGADEAGLPIGVQLIGKPHDEATLYRIGACVEDAARMHERSPVL</sequence>
<dbReference type="OrthoDB" id="9811471at2"/>
<evidence type="ECO:0000313" key="3">
    <source>
        <dbReference type="EMBL" id="TDD96304.1"/>
    </source>
</evidence>
<comment type="caution">
    <text evidence="3">The sequence shown here is derived from an EMBL/GenBank/DDBJ whole genome shotgun (WGS) entry which is preliminary data.</text>
</comment>
<dbReference type="InterPro" id="IPR036928">
    <property type="entry name" value="AS_sf"/>
</dbReference>
<reference evidence="3 4" key="1">
    <citation type="submission" date="2019-03" db="EMBL/GenBank/DDBJ databases">
        <title>Draft genome sequences of novel Actinobacteria.</title>
        <authorList>
            <person name="Sahin N."/>
            <person name="Ay H."/>
            <person name="Saygin H."/>
        </authorList>
    </citation>
    <scope>NUCLEOTIDE SEQUENCE [LARGE SCALE GENOMIC DNA]</scope>
    <source>
        <strain evidence="3 4">H3C3</strain>
    </source>
</reference>
<dbReference type="InterPro" id="IPR000120">
    <property type="entry name" value="Amidase"/>
</dbReference>
<dbReference type="EMBL" id="SMKU01000007">
    <property type="protein sequence ID" value="TDD96304.1"/>
    <property type="molecule type" value="Genomic_DNA"/>
</dbReference>
<dbReference type="PANTHER" id="PTHR11895:SF176">
    <property type="entry name" value="AMIDASE AMID-RELATED"/>
    <property type="match status" value="1"/>
</dbReference>
<dbReference type="InterPro" id="IPR020556">
    <property type="entry name" value="Amidase_CS"/>
</dbReference>
<evidence type="ECO:0000313" key="4">
    <source>
        <dbReference type="Proteomes" id="UP000294513"/>
    </source>
</evidence>
<gene>
    <name evidence="3" type="ORF">E1298_03270</name>
</gene>
<evidence type="ECO:0000259" key="2">
    <source>
        <dbReference type="Pfam" id="PF01425"/>
    </source>
</evidence>
<proteinExistence type="predicted"/>
<dbReference type="InterPro" id="IPR023631">
    <property type="entry name" value="Amidase_dom"/>
</dbReference>
<organism evidence="3 4">
    <name type="scientific">Actinomadura rubrisoli</name>
    <dbReference type="NCBI Taxonomy" id="2530368"/>
    <lineage>
        <taxon>Bacteria</taxon>
        <taxon>Bacillati</taxon>
        <taxon>Actinomycetota</taxon>
        <taxon>Actinomycetes</taxon>
        <taxon>Streptosporangiales</taxon>
        <taxon>Thermomonosporaceae</taxon>
        <taxon>Actinomadura</taxon>
    </lineage>
</organism>